<proteinExistence type="predicted"/>
<organism evidence="1 2">
    <name type="scientific">Lipomyces orientalis</name>
    <dbReference type="NCBI Taxonomy" id="1233043"/>
    <lineage>
        <taxon>Eukaryota</taxon>
        <taxon>Fungi</taxon>
        <taxon>Dikarya</taxon>
        <taxon>Ascomycota</taxon>
        <taxon>Saccharomycotina</taxon>
        <taxon>Lipomycetes</taxon>
        <taxon>Lipomycetales</taxon>
        <taxon>Lipomycetaceae</taxon>
        <taxon>Lipomyces</taxon>
    </lineage>
</organism>
<accession>A0ACC3TPW3</accession>
<evidence type="ECO:0000313" key="1">
    <source>
        <dbReference type="EMBL" id="KAK9323233.1"/>
    </source>
</evidence>
<dbReference type="EMBL" id="MU970064">
    <property type="protein sequence ID" value="KAK9323233.1"/>
    <property type="molecule type" value="Genomic_DNA"/>
</dbReference>
<evidence type="ECO:0000313" key="2">
    <source>
        <dbReference type="Proteomes" id="UP001489719"/>
    </source>
</evidence>
<name>A0ACC3TPW3_9ASCO</name>
<keyword evidence="2" id="KW-1185">Reference proteome</keyword>
<dbReference type="Proteomes" id="UP001489719">
    <property type="component" value="Unassembled WGS sequence"/>
</dbReference>
<protein>
    <submittedName>
        <fullName evidence="1">Uncharacterized protein</fullName>
    </submittedName>
</protein>
<sequence length="857" mass="93496">MMSDPIDYHSSGYDLEADTNFTAIKTRMGRNSAPKQPNVSSSPARGILSEPPSPAIVPQNELDSEPPSPSLVAAVIANDTSNLADSLLDSSDGGRARKPAAYDVVDQCGFFGSDDTRSDFSSNAIQYPYTALSTPVSRKSMASETTSTPASTPFRSVERPKTLPELKAQATKTGRLANPVFSLDLDASPISLDDQSGFGDFDASDNSRAGRWTPTPKSDDGDSIPSDSTLSPKAVLSISAAAEGDVQMTDVDTLDRSHPSACLFVASLSSAHTLESLRIAVMNVFAKWDPLDVTAHRDSSDRPYAFVQLKSYEDARDALRECRGALIFDRPIRCEHARVNRAIFLASASKHLLRRDAENIFKKFGQLEFLISATIQYGRGNVRGWCAKFEYREDAIEAYFNLKPNEDCIIFYVQNPDPRIPTSMDNSSIFIRNLDAKRITTELLQSRFDIYGRIIDIEILNRSSSDSPSETLCALIKFTTMDEARNAIIQENKTLFLDRRIYICFGNMNKIPTAVKLAPAPKTNEASGKQSNGQGSNLSQVGFHTGQIPQQQFFVPGSFRGSKSVLADTTNAFNNQGTKSVVPLFTADANMYPTITAAYGPNAEGQYIYDQAYVDPTTGYMSGFPSSYAQSVGNGMYAATAEQLYAYNSYLMASSITTGMENQVPYLENVPYGYYQYAVPYQMYLPQADGLAAVEHNNACDAGDDSPKHTETSHGIQHNKGQQTIGGSSHSVQLKNPQKSPPSSAMTFPQSFPDSPAGQKPYTYDGQIYYPPLAYQMPAYPGQGGSYPYSALSYGENYSRENYFDPNAYSVQGANALPPMANSNRGYTSGQYTNGKHQGARGRAHSSSQRGGIDKSA</sequence>
<comment type="caution">
    <text evidence="1">The sequence shown here is derived from an EMBL/GenBank/DDBJ whole genome shotgun (WGS) entry which is preliminary data.</text>
</comment>
<reference evidence="2" key="1">
    <citation type="journal article" date="2024" name="Front. Bioeng. Biotechnol.">
        <title>Genome-scale model development and genomic sequencing of the oleaginous clade Lipomyces.</title>
        <authorList>
            <person name="Czajka J.J."/>
            <person name="Han Y."/>
            <person name="Kim J."/>
            <person name="Mondo S.J."/>
            <person name="Hofstad B.A."/>
            <person name="Robles A."/>
            <person name="Haridas S."/>
            <person name="Riley R."/>
            <person name="LaButti K."/>
            <person name="Pangilinan J."/>
            <person name="Andreopoulos W."/>
            <person name="Lipzen A."/>
            <person name="Yan J."/>
            <person name="Wang M."/>
            <person name="Ng V."/>
            <person name="Grigoriev I.V."/>
            <person name="Spatafora J.W."/>
            <person name="Magnuson J.K."/>
            <person name="Baker S.E."/>
            <person name="Pomraning K.R."/>
        </authorList>
    </citation>
    <scope>NUCLEOTIDE SEQUENCE [LARGE SCALE GENOMIC DNA]</scope>
    <source>
        <strain evidence="2">CBS 10300</strain>
    </source>
</reference>
<gene>
    <name evidence="1" type="ORF">V1517DRAFT_108369</name>
</gene>